<comment type="caution">
    <text evidence="1">The sequence shown here is derived from an EMBL/GenBank/DDBJ whole genome shotgun (WGS) entry which is preliminary data.</text>
</comment>
<protein>
    <submittedName>
        <fullName evidence="1">Uncharacterized protein</fullName>
    </submittedName>
</protein>
<evidence type="ECO:0000313" key="1">
    <source>
        <dbReference type="EMBL" id="KTD52261.1"/>
    </source>
</evidence>
<dbReference type="PATRIC" id="fig|45073.5.peg.1167"/>
<dbReference type="Proteomes" id="UP000054618">
    <property type="component" value="Unassembled WGS sequence"/>
</dbReference>
<gene>
    <name evidence="1" type="ORF">Lqui_1105</name>
</gene>
<name>A0A0W0Y5Y8_9GAMM</name>
<evidence type="ECO:0000313" key="2">
    <source>
        <dbReference type="Proteomes" id="UP000054618"/>
    </source>
</evidence>
<dbReference type="STRING" id="45073.Lqui_1105"/>
<dbReference type="RefSeq" id="WP_058507185.1">
    <property type="nucleotide sequence ID" value="NZ_CAAAIK010000003.1"/>
</dbReference>
<organism evidence="1 2">
    <name type="scientific">Legionella quinlivanii</name>
    <dbReference type="NCBI Taxonomy" id="45073"/>
    <lineage>
        <taxon>Bacteria</taxon>
        <taxon>Pseudomonadati</taxon>
        <taxon>Pseudomonadota</taxon>
        <taxon>Gammaproteobacteria</taxon>
        <taxon>Legionellales</taxon>
        <taxon>Legionellaceae</taxon>
        <taxon>Legionella</taxon>
    </lineage>
</organism>
<sequence length="111" mass="12408">MWRFFHRSLSPGFKTNLNLARHYHSVRSTSISGNVLIATSNNKNSVFENVQQLIQAIPIKMHGHTLRVIILDPTIASPSGEVNPFSPQTHIATALCVVDKHIRIIDKTQIA</sequence>
<accession>A0A0W0Y5Y8</accession>
<dbReference type="EMBL" id="LNYS01000006">
    <property type="protein sequence ID" value="KTD52261.1"/>
    <property type="molecule type" value="Genomic_DNA"/>
</dbReference>
<reference evidence="1 2" key="1">
    <citation type="submission" date="2015-11" db="EMBL/GenBank/DDBJ databases">
        <title>Genomic analysis of 38 Legionella species identifies large and diverse effector repertoires.</title>
        <authorList>
            <person name="Burstein D."/>
            <person name="Amaro F."/>
            <person name="Zusman T."/>
            <person name="Lifshitz Z."/>
            <person name="Cohen O."/>
            <person name="Gilbert J.A."/>
            <person name="Pupko T."/>
            <person name="Shuman H.A."/>
            <person name="Segal G."/>
        </authorList>
    </citation>
    <scope>NUCLEOTIDE SEQUENCE [LARGE SCALE GENOMIC DNA]</scope>
    <source>
        <strain evidence="1 2">CDC#1442-AUS-E</strain>
    </source>
</reference>
<proteinExistence type="predicted"/>
<dbReference type="AlphaFoldDB" id="A0A0W0Y5Y8"/>
<keyword evidence="2" id="KW-1185">Reference proteome</keyword>